<feature type="region of interest" description="Disordered" evidence="1">
    <location>
        <begin position="306"/>
        <end position="352"/>
    </location>
</feature>
<gene>
    <name evidence="3" type="ordered locus">GAU_1258</name>
</gene>
<dbReference type="eggNOG" id="ENOG50347K5">
    <property type="taxonomic scope" value="Bacteria"/>
</dbReference>
<protein>
    <submittedName>
        <fullName evidence="3">Uncharacterized protein</fullName>
    </submittedName>
</protein>
<feature type="compositionally biased region" description="Pro residues" evidence="1">
    <location>
        <begin position="1"/>
        <end position="10"/>
    </location>
</feature>
<keyword evidence="2" id="KW-0472">Membrane</keyword>
<dbReference type="AlphaFoldDB" id="C1A7U0"/>
<feature type="transmembrane region" description="Helical" evidence="2">
    <location>
        <begin position="56"/>
        <end position="80"/>
    </location>
</feature>
<feature type="compositionally biased region" description="Pro residues" evidence="1">
    <location>
        <begin position="114"/>
        <end position="145"/>
    </location>
</feature>
<dbReference type="KEGG" id="gau:GAU_1258"/>
<dbReference type="HOGENOM" id="CLU_786997_0_0_0"/>
<feature type="compositionally biased region" description="Basic and acidic residues" evidence="1">
    <location>
        <begin position="306"/>
        <end position="333"/>
    </location>
</feature>
<evidence type="ECO:0000313" key="3">
    <source>
        <dbReference type="EMBL" id="BAH38300.1"/>
    </source>
</evidence>
<keyword evidence="4" id="KW-1185">Reference proteome</keyword>
<evidence type="ECO:0000313" key="4">
    <source>
        <dbReference type="Proteomes" id="UP000002209"/>
    </source>
</evidence>
<keyword evidence="2" id="KW-1133">Transmembrane helix</keyword>
<feature type="region of interest" description="Disordered" evidence="1">
    <location>
        <begin position="1"/>
        <end position="51"/>
    </location>
</feature>
<keyword evidence="2" id="KW-0812">Transmembrane</keyword>
<feature type="region of interest" description="Disordered" evidence="1">
    <location>
        <begin position="98"/>
        <end position="169"/>
    </location>
</feature>
<reference evidence="4" key="1">
    <citation type="submission" date="2006-03" db="EMBL/GenBank/DDBJ databases">
        <title>Complete genome sequence of Gemmatimonas aurantiaca T-27 that represents a novel phylum Gemmatimonadetes.</title>
        <authorList>
            <person name="Takasaki K."/>
            <person name="Ichikawa N."/>
            <person name="Miura H."/>
            <person name="Matsushita S."/>
            <person name="Watanabe Y."/>
            <person name="Oguchi A."/>
            <person name="Ankai A."/>
            <person name="Yashiro I."/>
            <person name="Takahashi M."/>
            <person name="Terui Y."/>
            <person name="Fukui S."/>
            <person name="Yokoyama H."/>
            <person name="Tanikawa S."/>
            <person name="Hanada S."/>
            <person name="Kamagata Y."/>
            <person name="Fujita N."/>
        </authorList>
    </citation>
    <scope>NUCLEOTIDE SEQUENCE [LARGE SCALE GENOMIC DNA]</scope>
    <source>
        <strain evidence="4">T-27 / DSM 14586 / JCM 11422 / NBRC 100505</strain>
    </source>
</reference>
<evidence type="ECO:0000256" key="1">
    <source>
        <dbReference type="SAM" id="MobiDB-lite"/>
    </source>
</evidence>
<name>C1A7U0_GEMAT</name>
<organism evidence="3 4">
    <name type="scientific">Gemmatimonas aurantiaca (strain DSM 14586 / JCM 11422 / NBRC 100505 / T-27)</name>
    <dbReference type="NCBI Taxonomy" id="379066"/>
    <lineage>
        <taxon>Bacteria</taxon>
        <taxon>Pseudomonadati</taxon>
        <taxon>Gemmatimonadota</taxon>
        <taxon>Gemmatimonadia</taxon>
        <taxon>Gemmatimonadales</taxon>
        <taxon>Gemmatimonadaceae</taxon>
        <taxon>Gemmatimonas</taxon>
    </lineage>
</organism>
<feature type="compositionally biased region" description="Basic and acidic residues" evidence="1">
    <location>
        <begin position="26"/>
        <end position="41"/>
    </location>
</feature>
<dbReference type="STRING" id="379066.GAU_1258"/>
<dbReference type="Proteomes" id="UP000002209">
    <property type="component" value="Chromosome"/>
</dbReference>
<accession>C1A7U0</accession>
<dbReference type="EMBL" id="AP009153">
    <property type="protein sequence ID" value="BAH38300.1"/>
    <property type="molecule type" value="Genomic_DNA"/>
</dbReference>
<evidence type="ECO:0000256" key="2">
    <source>
        <dbReference type="SAM" id="Phobius"/>
    </source>
</evidence>
<feature type="compositionally biased region" description="Low complexity" evidence="1">
    <location>
        <begin position="99"/>
        <end position="113"/>
    </location>
</feature>
<proteinExistence type="predicted"/>
<sequence>MMTPPLPPSPSNDGTGPTRQPVPSEGEGRAPTRSRISDRARAGGAARRERRSSKPLLIAVGVHVVVALVLVQLLTLGYGIPSWMPFGDDNTRREERLTYVDTPDEPTTTVAETPVPPRPNTPAPVAPTPAPSASPAGGPPAPVVPAAPRDTGRGAPPGNGIGAIDPNVRGIRPGYEDERVWRGFGGGGGGGAGAGNGVRGDRADGLDSIMAGAISAARDSLDSLARAQGRYGRAPGDWTKTDKNGEKWGWDQKGIRLGKVMIPNALLSLLPLNAATAANMSGNMSRMDAERRLATSREDIQRMSERTMGESEFRRVVREMDKRRDSERRERLRAPSASLAAPVKTPDKSSDR</sequence>